<evidence type="ECO:0000256" key="8">
    <source>
        <dbReference type="SAM" id="Phobius"/>
    </source>
</evidence>
<dbReference type="EMBL" id="CP035945">
    <property type="protein sequence ID" value="QBE99395.1"/>
    <property type="molecule type" value="Genomic_DNA"/>
</dbReference>
<evidence type="ECO:0000256" key="4">
    <source>
        <dbReference type="ARBA" id="ARBA00022679"/>
    </source>
</evidence>
<dbReference type="KEGG" id="bpro:PMF13cell1_04971"/>
<evidence type="ECO:0000256" key="2">
    <source>
        <dbReference type="ARBA" id="ARBA00022475"/>
    </source>
</evidence>
<comment type="subcellular location">
    <subcellularLocation>
        <location evidence="1">Cell membrane</location>
        <topology evidence="1">Multi-pass membrane protein</topology>
    </subcellularLocation>
</comment>
<evidence type="ECO:0000256" key="5">
    <source>
        <dbReference type="ARBA" id="ARBA00022692"/>
    </source>
</evidence>
<dbReference type="RefSeq" id="WP_130182487.1">
    <property type="nucleotide sequence ID" value="NZ_CP035945.1"/>
</dbReference>
<feature type="transmembrane region" description="Helical" evidence="8">
    <location>
        <begin position="182"/>
        <end position="213"/>
    </location>
</feature>
<feature type="transmembrane region" description="Helical" evidence="8">
    <location>
        <begin position="327"/>
        <end position="344"/>
    </location>
</feature>
<dbReference type="GO" id="GO:0005886">
    <property type="term" value="C:plasma membrane"/>
    <property type="evidence" value="ECO:0007669"/>
    <property type="project" value="UniProtKB-SubCell"/>
</dbReference>
<feature type="transmembrane region" description="Helical" evidence="8">
    <location>
        <begin position="225"/>
        <end position="244"/>
    </location>
</feature>
<evidence type="ECO:0000256" key="7">
    <source>
        <dbReference type="ARBA" id="ARBA00023136"/>
    </source>
</evidence>
<feature type="transmembrane region" description="Helical" evidence="8">
    <location>
        <begin position="300"/>
        <end position="321"/>
    </location>
</feature>
<feature type="transmembrane region" description="Helical" evidence="8">
    <location>
        <begin position="446"/>
        <end position="468"/>
    </location>
</feature>
<keyword evidence="3" id="KW-0328">Glycosyltransferase</keyword>
<evidence type="ECO:0000256" key="3">
    <source>
        <dbReference type="ARBA" id="ARBA00022676"/>
    </source>
</evidence>
<keyword evidence="5 8" id="KW-0812">Transmembrane</keyword>
<feature type="transmembrane region" description="Helical" evidence="8">
    <location>
        <begin position="129"/>
        <end position="148"/>
    </location>
</feature>
<sequence>MNNKKEKIVEILFLTGVFVFLLLWAVIQPFNASPDEAMKYQIVEYIMKHGTLPHGGNPEIRHELWGISYAFNPILPYIIGAVFGKITLLFTSAEMAPVIAARIVSVLFGTATAAITIKIGKTLFQKEYARLFVVLVCFLPGAMFINSYINTDSIALFSTAWVVWCWVKAVKNSWSKGLCIELALALSVCALSYYNAYGFILCSVFFFAGSILFCEEKRWNYKKMFSLGFLIIAVAAVCAGWWFVRNGILYHGDILGMHTSSEYAQMYAREDLKPSNRITPQSMGMSIWDMLFWIPGEWKFNWLVTVAVSFVGTFGFLDIFMPKMWTLVYFSVFAVGIVGVLFHIRKQFFVIGQQKSVRCDKDRTGRTMFITIRKNKKWDMKNYFHLCLLAAMTVPFILLVKYAYSSDFQAQGRYLMPMLIPFMYFITLGYQNIMEKIVKSKKIRNTILNFLCAGYIVSAVGVYLIVFLPNYM</sequence>
<dbReference type="PANTHER" id="PTHR33908">
    <property type="entry name" value="MANNOSYLTRANSFERASE YKCB-RELATED"/>
    <property type="match status" value="1"/>
</dbReference>
<dbReference type="GO" id="GO:0016763">
    <property type="term" value="F:pentosyltransferase activity"/>
    <property type="evidence" value="ECO:0007669"/>
    <property type="project" value="TreeGrafter"/>
</dbReference>
<keyword evidence="2" id="KW-1003">Cell membrane</keyword>
<feature type="transmembrane region" description="Helical" evidence="8">
    <location>
        <begin position="383"/>
        <end position="402"/>
    </location>
</feature>
<keyword evidence="4" id="KW-0808">Transferase</keyword>
<reference evidence="9 10" key="1">
    <citation type="submission" date="2019-01" db="EMBL/GenBank/DDBJ databases">
        <title>PMF-metabolizing Aryl O-demethylase.</title>
        <authorList>
            <person name="Kim M."/>
        </authorList>
    </citation>
    <scope>NUCLEOTIDE SEQUENCE [LARGE SCALE GENOMIC DNA]</scope>
    <source>
        <strain evidence="9 10">PMF1</strain>
    </source>
</reference>
<feature type="transmembrane region" description="Helical" evidence="8">
    <location>
        <begin position="99"/>
        <end position="117"/>
    </location>
</feature>
<proteinExistence type="predicted"/>
<feature type="transmembrane region" description="Helical" evidence="8">
    <location>
        <begin position="414"/>
        <end position="434"/>
    </location>
</feature>
<evidence type="ECO:0000313" key="9">
    <source>
        <dbReference type="EMBL" id="QBE99395.1"/>
    </source>
</evidence>
<dbReference type="Proteomes" id="UP000289794">
    <property type="component" value="Chromosome"/>
</dbReference>
<keyword evidence="7 8" id="KW-0472">Membrane</keyword>
<gene>
    <name evidence="9" type="ORF">PMF13cell1_04971</name>
</gene>
<feature type="transmembrane region" description="Helical" evidence="8">
    <location>
        <begin position="12"/>
        <end position="30"/>
    </location>
</feature>
<dbReference type="PANTHER" id="PTHR33908:SF11">
    <property type="entry name" value="MEMBRANE PROTEIN"/>
    <property type="match status" value="1"/>
</dbReference>
<protein>
    <submittedName>
        <fullName evidence="9">Uncharacterized protein</fullName>
    </submittedName>
</protein>
<name>A0A4P6M597_9FIRM</name>
<evidence type="ECO:0000256" key="6">
    <source>
        <dbReference type="ARBA" id="ARBA00022989"/>
    </source>
</evidence>
<evidence type="ECO:0000313" key="10">
    <source>
        <dbReference type="Proteomes" id="UP000289794"/>
    </source>
</evidence>
<accession>A0A4P6M597</accession>
<evidence type="ECO:0000256" key="1">
    <source>
        <dbReference type="ARBA" id="ARBA00004651"/>
    </source>
</evidence>
<dbReference type="GO" id="GO:0009103">
    <property type="term" value="P:lipopolysaccharide biosynthetic process"/>
    <property type="evidence" value="ECO:0007669"/>
    <property type="project" value="UniProtKB-ARBA"/>
</dbReference>
<organism evidence="9 10">
    <name type="scientific">Blautia producta</name>
    <dbReference type="NCBI Taxonomy" id="33035"/>
    <lineage>
        <taxon>Bacteria</taxon>
        <taxon>Bacillati</taxon>
        <taxon>Bacillota</taxon>
        <taxon>Clostridia</taxon>
        <taxon>Lachnospirales</taxon>
        <taxon>Lachnospiraceae</taxon>
        <taxon>Blautia</taxon>
    </lineage>
</organism>
<dbReference type="AlphaFoldDB" id="A0A4P6M597"/>
<dbReference type="InterPro" id="IPR050297">
    <property type="entry name" value="LipidA_mod_glycosyltrf_83"/>
</dbReference>
<keyword evidence="6 8" id="KW-1133">Transmembrane helix</keyword>